<dbReference type="EMBL" id="APGJ01000006">
    <property type="protein sequence ID" value="EYD71777.1"/>
    <property type="molecule type" value="Genomic_DNA"/>
</dbReference>
<dbReference type="HOGENOM" id="CLU_2508751_0_0_5"/>
<keyword evidence="2" id="KW-1185">Reference proteome</keyword>
<reference evidence="1 2" key="1">
    <citation type="submission" date="2013-03" db="EMBL/GenBank/DDBJ databases">
        <authorList>
            <person name="Fiebig A."/>
            <person name="Goeker M."/>
            <person name="Klenk H.-P.P."/>
        </authorList>
    </citation>
    <scope>NUCLEOTIDE SEQUENCE [LARGE SCALE GENOMIC DNA]</scope>
    <source>
        <strain evidence="1 2">DSM 17492</strain>
    </source>
</reference>
<dbReference type="PATRIC" id="fig|1122180.6.peg.1828"/>
<protein>
    <submittedName>
        <fullName evidence="1">Uncharacterized protein</fullName>
    </submittedName>
</protein>
<dbReference type="STRING" id="1122180.Lokhon_01847"/>
<dbReference type="RefSeq" id="WP_017928674.1">
    <property type="nucleotide sequence ID" value="NZ_KB822998.1"/>
</dbReference>
<evidence type="ECO:0000313" key="2">
    <source>
        <dbReference type="Proteomes" id="UP000025047"/>
    </source>
</evidence>
<gene>
    <name evidence="1" type="ORF">Lokhon_01847</name>
</gene>
<dbReference type="AlphaFoldDB" id="A0A017HB86"/>
<comment type="caution">
    <text evidence="1">The sequence shown here is derived from an EMBL/GenBank/DDBJ whole genome shotgun (WGS) entry which is preliminary data.</text>
</comment>
<name>A0A017HB86_9RHOB</name>
<dbReference type="Proteomes" id="UP000025047">
    <property type="component" value="Unassembled WGS sequence"/>
</dbReference>
<proteinExistence type="predicted"/>
<organism evidence="1 2">
    <name type="scientific">Limimaricola hongkongensis DSM 17492</name>
    <dbReference type="NCBI Taxonomy" id="1122180"/>
    <lineage>
        <taxon>Bacteria</taxon>
        <taxon>Pseudomonadati</taxon>
        <taxon>Pseudomonadota</taxon>
        <taxon>Alphaproteobacteria</taxon>
        <taxon>Rhodobacterales</taxon>
        <taxon>Paracoccaceae</taxon>
        <taxon>Limimaricola</taxon>
    </lineage>
</organism>
<accession>A0A017HB86</accession>
<evidence type="ECO:0000313" key="1">
    <source>
        <dbReference type="EMBL" id="EYD71777.1"/>
    </source>
</evidence>
<sequence length="85" mass="9528">MLDIHDDFARFMDRISPMPRKRCHEAILAEIREQANAASIERAGGDVVIRLHGLIGRGRDEAAAVGDWFCSAKVARRKQAERRAA</sequence>